<sequence>MNQNAIFRRIRWEGEALAEPYLRSIIHAGIFGSAGASPSRISPALSKPWVKPYLELMFPT</sequence>
<evidence type="ECO:0000313" key="2">
    <source>
        <dbReference type="EMBL" id="VFJ91158.1"/>
    </source>
</evidence>
<accession>A0A450UYB4</accession>
<protein>
    <submittedName>
        <fullName evidence="3">Uncharacterized protein</fullName>
    </submittedName>
</protein>
<evidence type="ECO:0000313" key="3">
    <source>
        <dbReference type="EMBL" id="VFJ97502.1"/>
    </source>
</evidence>
<reference evidence="3" key="1">
    <citation type="submission" date="2019-02" db="EMBL/GenBank/DDBJ databases">
        <authorList>
            <person name="Gruber-Vodicka R. H."/>
            <person name="Seah K. B. B."/>
        </authorList>
    </citation>
    <scope>NUCLEOTIDE SEQUENCE</scope>
    <source>
        <strain evidence="3">BECK_SA2B12</strain>
        <strain evidence="1">BECK_SA2B15</strain>
        <strain evidence="2">BECK_SA2B20</strain>
    </source>
</reference>
<evidence type="ECO:0000313" key="1">
    <source>
        <dbReference type="EMBL" id="VFJ89389.1"/>
    </source>
</evidence>
<proteinExistence type="predicted"/>
<dbReference type="EMBL" id="CAADFJ010000013">
    <property type="protein sequence ID" value="VFJ97502.1"/>
    <property type="molecule type" value="Genomic_DNA"/>
</dbReference>
<dbReference type="AlphaFoldDB" id="A0A450UYB4"/>
<gene>
    <name evidence="1" type="ORF">BECKH772A_GA0070896_1001436</name>
    <name evidence="2" type="ORF">BECKH772B_GA0070898_1001436</name>
    <name evidence="3" type="ORF">BECKH772C_GA0070978_1001336</name>
</gene>
<dbReference type="EMBL" id="CAADFG010000014">
    <property type="protein sequence ID" value="VFJ89389.1"/>
    <property type="molecule type" value="Genomic_DNA"/>
</dbReference>
<organism evidence="3">
    <name type="scientific">Candidatus Kentrum eta</name>
    <dbReference type="NCBI Taxonomy" id="2126337"/>
    <lineage>
        <taxon>Bacteria</taxon>
        <taxon>Pseudomonadati</taxon>
        <taxon>Pseudomonadota</taxon>
        <taxon>Gammaproteobacteria</taxon>
        <taxon>Candidatus Kentrum</taxon>
    </lineage>
</organism>
<dbReference type="EMBL" id="CAADFI010000014">
    <property type="protein sequence ID" value="VFJ91158.1"/>
    <property type="molecule type" value="Genomic_DNA"/>
</dbReference>
<name>A0A450UYB4_9GAMM</name>